<protein>
    <submittedName>
        <fullName evidence="1">Uncharacterized protein</fullName>
    </submittedName>
</protein>
<dbReference type="EnsemblPlants" id="MELO3C026133.2.1">
    <property type="protein sequence ID" value="MELO3C026133.2.1"/>
    <property type="gene ID" value="MELO3C026133.2"/>
</dbReference>
<dbReference type="Gramene" id="MELO3C026133.2.1">
    <property type="protein sequence ID" value="MELO3C026133.2.1"/>
    <property type="gene ID" value="MELO3C026133.2"/>
</dbReference>
<sequence>SEGLCWSGVGGTLGWSTVGGRLGLASAEQSEHSAGMCDGRIRRLVGRRQLGIRGRIGHRRLRVRRRIGRRWLRVHERIERLLFGVGGLTSAE</sequence>
<dbReference type="AlphaFoldDB" id="A0A9I9DYZ6"/>
<evidence type="ECO:0000313" key="1">
    <source>
        <dbReference type="EnsemblPlants" id="MELO3C026133.2.1"/>
    </source>
</evidence>
<name>A0A9I9DYZ6_CUCME</name>
<organism evidence="1">
    <name type="scientific">Cucumis melo</name>
    <name type="common">Muskmelon</name>
    <dbReference type="NCBI Taxonomy" id="3656"/>
    <lineage>
        <taxon>Eukaryota</taxon>
        <taxon>Viridiplantae</taxon>
        <taxon>Streptophyta</taxon>
        <taxon>Embryophyta</taxon>
        <taxon>Tracheophyta</taxon>
        <taxon>Spermatophyta</taxon>
        <taxon>Magnoliopsida</taxon>
        <taxon>eudicotyledons</taxon>
        <taxon>Gunneridae</taxon>
        <taxon>Pentapetalae</taxon>
        <taxon>rosids</taxon>
        <taxon>fabids</taxon>
        <taxon>Cucurbitales</taxon>
        <taxon>Cucurbitaceae</taxon>
        <taxon>Benincaseae</taxon>
        <taxon>Cucumis</taxon>
    </lineage>
</organism>
<accession>A0A9I9DYZ6</accession>
<reference evidence="1" key="1">
    <citation type="submission" date="2023-03" db="UniProtKB">
        <authorList>
            <consortium name="EnsemblPlants"/>
        </authorList>
    </citation>
    <scope>IDENTIFICATION</scope>
</reference>
<proteinExistence type="predicted"/>